<dbReference type="PANTHER" id="PTHR33835">
    <property type="entry name" value="YALI0C07656P"/>
    <property type="match status" value="1"/>
</dbReference>
<sequence length="232" mass="25296">MAVRPIAEGLWCVEAQMAIAGMPLSLRMTVMRGPGGGLVLHSPVELDDATAEAIDALGPVEHIVAPSRMHHLYVLGAARRWPGAKLWAAPGLPAKRRDLGFDDVIGDRAPEALTDTLDVALFVGAPVASELLCLHRSSRTLVVVDLVFNIHSSSSLVSRLYLRSMGGWQRLAQTPVVRAMIRDREGARRSLERVFEWDFDRLVMAHGEIVERGAKAQLAVALEQIAPGLPHR</sequence>
<dbReference type="OrthoDB" id="450111at2"/>
<protein>
    <recommendedName>
        <fullName evidence="3">DUF4336 domain-containing protein</fullName>
    </recommendedName>
</protein>
<name>A6GCL8_9BACT</name>
<evidence type="ECO:0000313" key="2">
    <source>
        <dbReference type="Proteomes" id="UP000005801"/>
    </source>
</evidence>
<keyword evidence="2" id="KW-1185">Reference proteome</keyword>
<gene>
    <name evidence="1" type="ORF">PPSIR1_07385</name>
</gene>
<proteinExistence type="predicted"/>
<organism evidence="1 2">
    <name type="scientific">Plesiocystis pacifica SIR-1</name>
    <dbReference type="NCBI Taxonomy" id="391625"/>
    <lineage>
        <taxon>Bacteria</taxon>
        <taxon>Pseudomonadati</taxon>
        <taxon>Myxococcota</taxon>
        <taxon>Polyangia</taxon>
        <taxon>Nannocystales</taxon>
        <taxon>Nannocystaceae</taxon>
        <taxon>Plesiocystis</taxon>
    </lineage>
</organism>
<comment type="caution">
    <text evidence="1">The sequence shown here is derived from an EMBL/GenBank/DDBJ whole genome shotgun (WGS) entry which is preliminary data.</text>
</comment>
<dbReference type="PANTHER" id="PTHR33835:SF1">
    <property type="entry name" value="METALLO-BETA-LACTAMASE DOMAIN-CONTAINING PROTEIN"/>
    <property type="match status" value="1"/>
</dbReference>
<accession>A6GCL8</accession>
<dbReference type="eggNOG" id="COG4221">
    <property type="taxonomic scope" value="Bacteria"/>
</dbReference>
<dbReference type="Proteomes" id="UP000005801">
    <property type="component" value="Unassembled WGS sequence"/>
</dbReference>
<dbReference type="SUPFAM" id="SSF56281">
    <property type="entry name" value="Metallo-hydrolase/oxidoreductase"/>
    <property type="match status" value="1"/>
</dbReference>
<evidence type="ECO:0000313" key="1">
    <source>
        <dbReference type="EMBL" id="EDM76370.1"/>
    </source>
</evidence>
<dbReference type="InterPro" id="IPR036866">
    <property type="entry name" value="RibonucZ/Hydroxyglut_hydro"/>
</dbReference>
<dbReference type="STRING" id="391625.PPSIR1_07385"/>
<dbReference type="AlphaFoldDB" id="A6GCL8"/>
<dbReference type="EMBL" id="ABCS01000066">
    <property type="protein sequence ID" value="EDM76370.1"/>
    <property type="molecule type" value="Genomic_DNA"/>
</dbReference>
<dbReference type="RefSeq" id="WP_006974459.1">
    <property type="nucleotide sequence ID" value="NZ_ABCS01000066.1"/>
</dbReference>
<dbReference type="InterPro" id="IPR025638">
    <property type="entry name" value="DUF4336"/>
</dbReference>
<reference evidence="1 2" key="1">
    <citation type="submission" date="2007-06" db="EMBL/GenBank/DDBJ databases">
        <authorList>
            <person name="Shimkets L."/>
            <person name="Ferriera S."/>
            <person name="Johnson J."/>
            <person name="Kravitz S."/>
            <person name="Beeson K."/>
            <person name="Sutton G."/>
            <person name="Rogers Y.-H."/>
            <person name="Friedman R."/>
            <person name="Frazier M."/>
            <person name="Venter J.C."/>
        </authorList>
    </citation>
    <scope>NUCLEOTIDE SEQUENCE [LARGE SCALE GENOMIC DNA]</scope>
    <source>
        <strain evidence="1 2">SIR-1</strain>
    </source>
</reference>
<evidence type="ECO:0008006" key="3">
    <source>
        <dbReference type="Google" id="ProtNLM"/>
    </source>
</evidence>
<dbReference type="Pfam" id="PF14234">
    <property type="entry name" value="DUF4336"/>
    <property type="match status" value="1"/>
</dbReference>